<dbReference type="Proteomes" id="UP000262917">
    <property type="component" value="Unassembled WGS sequence"/>
</dbReference>
<gene>
    <name evidence="2" type="ORF">D0Y53_09035</name>
</gene>
<evidence type="ECO:0000313" key="3">
    <source>
        <dbReference type="Proteomes" id="UP000262917"/>
    </source>
</evidence>
<evidence type="ECO:0000256" key="1">
    <source>
        <dbReference type="SAM" id="Phobius"/>
    </source>
</evidence>
<reference evidence="2 3" key="1">
    <citation type="submission" date="2018-08" db="EMBL/GenBank/DDBJ databases">
        <title>Lysobacter weifangensis sp. nov., a new member of the family 'Xanthomonadaceae', isolated from soil in a farmland.</title>
        <authorList>
            <person name="Zhao H."/>
        </authorList>
    </citation>
    <scope>NUCLEOTIDE SEQUENCE [LARGE SCALE GENOMIC DNA]</scope>
    <source>
        <strain evidence="2 3">WF-2</strain>
    </source>
</reference>
<keyword evidence="1" id="KW-0812">Transmembrane</keyword>
<name>A0A372DKT9_9GAMM</name>
<feature type="transmembrane region" description="Helical" evidence="1">
    <location>
        <begin position="33"/>
        <end position="54"/>
    </location>
</feature>
<sequence length="205" mass="22391">MRAWSAAAACPRPRRSYPYNARGSSSGIAMHKWIALLLAGLLLFGAWIVAGPYLTVRDIRSAVRAQDAAALSEHVDYPALRASLKAQLADRLVREAGPELQSNPLAALGLTLATGAVSTAVEAMVTPAGLAAVMQGRKLWQQVSDDFAPPDPAMPAPEPLHDARYRYESWSHCTVTIRDQEGRPLVFVLTRQGLRWRLSDLRLPQ</sequence>
<evidence type="ECO:0000313" key="2">
    <source>
        <dbReference type="EMBL" id="RFP60160.1"/>
    </source>
</evidence>
<dbReference type="Pfam" id="PF11159">
    <property type="entry name" value="DUF2939"/>
    <property type="match status" value="1"/>
</dbReference>
<protein>
    <submittedName>
        <fullName evidence="2">DUF2939 domain-containing protein</fullName>
    </submittedName>
</protein>
<dbReference type="EMBL" id="QVPD01000008">
    <property type="protein sequence ID" value="RFP60160.1"/>
    <property type="molecule type" value="Genomic_DNA"/>
</dbReference>
<comment type="caution">
    <text evidence="2">The sequence shown here is derived from an EMBL/GenBank/DDBJ whole genome shotgun (WGS) entry which is preliminary data.</text>
</comment>
<keyword evidence="1" id="KW-0472">Membrane</keyword>
<proteinExistence type="predicted"/>
<keyword evidence="3" id="KW-1185">Reference proteome</keyword>
<organism evidence="2 3">
    <name type="scientific">Cognatiluteimonas weifangensis</name>
    <dbReference type="NCBI Taxonomy" id="2303539"/>
    <lineage>
        <taxon>Bacteria</taxon>
        <taxon>Pseudomonadati</taxon>
        <taxon>Pseudomonadota</taxon>
        <taxon>Gammaproteobacteria</taxon>
        <taxon>Lysobacterales</taxon>
        <taxon>Lysobacteraceae</taxon>
        <taxon>Cognatiluteimonas</taxon>
    </lineage>
</organism>
<dbReference type="AlphaFoldDB" id="A0A372DKT9"/>
<dbReference type="InterPro" id="IPR021330">
    <property type="entry name" value="DUF2939"/>
</dbReference>
<accession>A0A372DKT9</accession>
<keyword evidence="1" id="KW-1133">Transmembrane helix</keyword>